<dbReference type="EMBL" id="SGNZ01000005">
    <property type="protein sequence ID" value="TRA93175.1"/>
    <property type="molecule type" value="Genomic_DNA"/>
</dbReference>
<accession>A0ABY3BQ72</accession>
<organism evidence="1 2">
    <name type="scientific">Agrobacterium salinitolerans</name>
    <dbReference type="NCBI Taxonomy" id="1183413"/>
    <lineage>
        <taxon>Bacteria</taxon>
        <taxon>Pseudomonadati</taxon>
        <taxon>Pseudomonadota</taxon>
        <taxon>Alphaproteobacteria</taxon>
        <taxon>Hyphomicrobiales</taxon>
        <taxon>Rhizobiaceae</taxon>
        <taxon>Rhizobium/Agrobacterium group</taxon>
        <taxon>Agrobacterium</taxon>
    </lineage>
</organism>
<gene>
    <name evidence="1" type="ORF">EXN23_10810</name>
</gene>
<comment type="caution">
    <text evidence="1">The sequence shown here is derived from an EMBL/GenBank/DDBJ whole genome shotgun (WGS) entry which is preliminary data.</text>
</comment>
<evidence type="ECO:0000313" key="2">
    <source>
        <dbReference type="Proteomes" id="UP000319481"/>
    </source>
</evidence>
<dbReference type="RefSeq" id="WP_142912688.1">
    <property type="nucleotide sequence ID" value="NZ_JAPZLP010000003.1"/>
</dbReference>
<reference evidence="1 2" key="1">
    <citation type="journal article" date="2019" name="Appl. Microbiol. Biotechnol.">
        <title>Differential efficiency of wild type rhizogenic strains for rol gene transformation of plants.</title>
        <authorList>
            <person name="Desmet S."/>
            <person name="De Keyser E."/>
            <person name="Van Vaerenbergh J."/>
            <person name="Baeyen S."/>
            <person name="Van Huylenbroeck J."/>
            <person name="Geelen D."/>
            <person name="Dhooghe E."/>
        </authorList>
    </citation>
    <scope>NUCLEOTIDE SEQUENCE [LARGE SCALE GENOMIC DNA]</scope>
    <source>
        <strain evidence="1 2">GBBC3283</strain>
    </source>
</reference>
<keyword evidence="2" id="KW-1185">Reference proteome</keyword>
<proteinExistence type="predicted"/>
<sequence>MPDGLGRTTENEFAEVVLRILVGQPNGSAAFSTIIAEIPHHINLTPADLAGSETRPNEAVWEQRVRNIKSHKNAEGNYINSGYLMEIEGGLALTNAGRQRVT</sequence>
<dbReference type="Proteomes" id="UP000319481">
    <property type="component" value="Unassembled WGS sequence"/>
</dbReference>
<protein>
    <submittedName>
        <fullName evidence="1">Uncharacterized protein</fullName>
    </submittedName>
</protein>
<name>A0ABY3BQ72_9HYPH</name>
<evidence type="ECO:0000313" key="1">
    <source>
        <dbReference type="EMBL" id="TRA93175.1"/>
    </source>
</evidence>